<organism evidence="2 3">
    <name type="scientific">Pyrocoelia pectoralis</name>
    <dbReference type="NCBI Taxonomy" id="417401"/>
    <lineage>
        <taxon>Eukaryota</taxon>
        <taxon>Metazoa</taxon>
        <taxon>Ecdysozoa</taxon>
        <taxon>Arthropoda</taxon>
        <taxon>Hexapoda</taxon>
        <taxon>Insecta</taxon>
        <taxon>Pterygota</taxon>
        <taxon>Neoptera</taxon>
        <taxon>Endopterygota</taxon>
        <taxon>Coleoptera</taxon>
        <taxon>Polyphaga</taxon>
        <taxon>Elateriformia</taxon>
        <taxon>Elateroidea</taxon>
        <taxon>Lampyridae</taxon>
        <taxon>Lampyrinae</taxon>
        <taxon>Pyrocoelia</taxon>
    </lineage>
</organism>
<dbReference type="Proteomes" id="UP001329430">
    <property type="component" value="Chromosome 3"/>
</dbReference>
<dbReference type="PRINTS" id="PR00180">
    <property type="entry name" value="CRETINALDHBP"/>
</dbReference>
<dbReference type="SUPFAM" id="SSF46938">
    <property type="entry name" value="CRAL/TRIO N-terminal domain"/>
    <property type="match status" value="1"/>
</dbReference>
<dbReference type="InterPro" id="IPR036273">
    <property type="entry name" value="CRAL/TRIO_N_dom_sf"/>
</dbReference>
<dbReference type="EMBL" id="JAVRBK010000003">
    <property type="protein sequence ID" value="KAK5647124.1"/>
    <property type="molecule type" value="Genomic_DNA"/>
</dbReference>
<reference evidence="2 3" key="1">
    <citation type="journal article" date="2024" name="Insects">
        <title>An Improved Chromosome-Level Genome Assembly of the Firefly Pyrocoelia pectoralis.</title>
        <authorList>
            <person name="Fu X."/>
            <person name="Meyer-Rochow V.B."/>
            <person name="Ballantyne L."/>
            <person name="Zhu X."/>
        </authorList>
    </citation>
    <scope>NUCLEOTIDE SEQUENCE [LARGE SCALE GENOMIC DNA]</scope>
    <source>
        <strain evidence="2">XCY_ONT2</strain>
    </source>
</reference>
<accession>A0AAN7VIE2</accession>
<name>A0AAN7VIE2_9COLE</name>
<gene>
    <name evidence="2" type="ORF">RI129_005588</name>
</gene>
<comment type="caution">
    <text evidence="2">The sequence shown here is derived from an EMBL/GenBank/DDBJ whole genome shotgun (WGS) entry which is preliminary data.</text>
</comment>
<dbReference type="InterPro" id="IPR001251">
    <property type="entry name" value="CRAL-TRIO_dom"/>
</dbReference>
<sequence length="302" mass="35642">MYVRALTKEIEKKARDELNEEPGKREECLMHVREWIEKEYHLKFRPEGLWLLNFLRGCKFAIQTVKKKFPNYMNLESSVPEMFSNRDPLLPEVQQILKKGIIIPFGTPDMECVIVKWNTLQFEKVDFYDVMKVAMMVYDIFLNESDTCMAVGHYVILDFKGFSLNLLNQLTPFTLKKIFYNIFLSYPCRIKALYFINCPGFVQTLFNLTKPFITKNLRSRASFYGENFNEVFSVIPQRYLPKEYGGNGEAIAEITAIWKNKVESYGNWFLEDYTNSNERNKIKNKNNSYSDIQGSFRKLQLD</sequence>
<feature type="domain" description="CRAL-TRIO" evidence="1">
    <location>
        <begin position="155"/>
        <end position="252"/>
    </location>
</feature>
<keyword evidence="3" id="KW-1185">Reference proteome</keyword>
<dbReference type="Pfam" id="PF00650">
    <property type="entry name" value="CRAL_TRIO"/>
    <property type="match status" value="1"/>
</dbReference>
<dbReference type="SUPFAM" id="SSF52087">
    <property type="entry name" value="CRAL/TRIO domain"/>
    <property type="match status" value="1"/>
</dbReference>
<dbReference type="GO" id="GO:0016020">
    <property type="term" value="C:membrane"/>
    <property type="evidence" value="ECO:0007669"/>
    <property type="project" value="TreeGrafter"/>
</dbReference>
<proteinExistence type="predicted"/>
<dbReference type="CDD" id="cd00170">
    <property type="entry name" value="SEC14"/>
    <property type="match status" value="1"/>
</dbReference>
<dbReference type="Gene3D" id="1.20.5.1200">
    <property type="entry name" value="Alpha-tocopherol transfer"/>
    <property type="match status" value="1"/>
</dbReference>
<dbReference type="GO" id="GO:1902936">
    <property type="term" value="F:phosphatidylinositol bisphosphate binding"/>
    <property type="evidence" value="ECO:0007669"/>
    <property type="project" value="TreeGrafter"/>
</dbReference>
<dbReference type="SMART" id="SM00516">
    <property type="entry name" value="SEC14"/>
    <property type="match status" value="1"/>
</dbReference>
<dbReference type="Gene3D" id="3.40.525.10">
    <property type="entry name" value="CRAL-TRIO lipid binding domain"/>
    <property type="match status" value="1"/>
</dbReference>
<dbReference type="Gene3D" id="1.10.8.20">
    <property type="entry name" value="N-terminal domain of phosphatidylinositol transfer protein sec14p"/>
    <property type="match status" value="1"/>
</dbReference>
<evidence type="ECO:0000259" key="1">
    <source>
        <dbReference type="PROSITE" id="PS50191"/>
    </source>
</evidence>
<dbReference type="PANTHER" id="PTHR10174">
    <property type="entry name" value="ALPHA-TOCOPHEROL TRANSFER PROTEIN-RELATED"/>
    <property type="match status" value="1"/>
</dbReference>
<dbReference type="PROSITE" id="PS50191">
    <property type="entry name" value="CRAL_TRIO"/>
    <property type="match status" value="1"/>
</dbReference>
<dbReference type="AlphaFoldDB" id="A0AAN7VIE2"/>
<evidence type="ECO:0000313" key="3">
    <source>
        <dbReference type="Proteomes" id="UP001329430"/>
    </source>
</evidence>
<evidence type="ECO:0000313" key="2">
    <source>
        <dbReference type="EMBL" id="KAK5647124.1"/>
    </source>
</evidence>
<dbReference type="InterPro" id="IPR036865">
    <property type="entry name" value="CRAL-TRIO_dom_sf"/>
</dbReference>
<dbReference type="PANTHER" id="PTHR10174:SF224">
    <property type="entry name" value="RETINOL-BINDING PROTEIN PINTA"/>
    <property type="match status" value="1"/>
</dbReference>
<protein>
    <recommendedName>
        <fullName evidence="1">CRAL-TRIO domain-containing protein</fullName>
    </recommendedName>
</protein>